<feature type="compositionally biased region" description="Low complexity" evidence="7">
    <location>
        <begin position="15"/>
        <end position="31"/>
    </location>
</feature>
<feature type="region of interest" description="Disordered" evidence="7">
    <location>
        <begin position="1"/>
        <end position="41"/>
    </location>
</feature>
<feature type="region of interest" description="Disordered" evidence="7">
    <location>
        <begin position="322"/>
        <end position="367"/>
    </location>
</feature>
<reference evidence="9 10" key="1">
    <citation type="submission" date="2024-01" db="EMBL/GenBank/DDBJ databases">
        <authorList>
            <person name="Allen C."/>
            <person name="Tagirdzhanova G."/>
        </authorList>
    </citation>
    <scope>NUCLEOTIDE SEQUENCE [LARGE SCALE GENOMIC DNA]</scope>
</reference>
<evidence type="ECO:0000256" key="4">
    <source>
        <dbReference type="ARBA" id="ARBA00022771"/>
    </source>
</evidence>
<organism evidence="9 10">
    <name type="scientific">Sporothrix curviconia</name>
    <dbReference type="NCBI Taxonomy" id="1260050"/>
    <lineage>
        <taxon>Eukaryota</taxon>
        <taxon>Fungi</taxon>
        <taxon>Dikarya</taxon>
        <taxon>Ascomycota</taxon>
        <taxon>Pezizomycotina</taxon>
        <taxon>Sordariomycetes</taxon>
        <taxon>Sordariomycetidae</taxon>
        <taxon>Ophiostomatales</taxon>
        <taxon>Ophiostomataceae</taxon>
        <taxon>Sporothrix</taxon>
    </lineage>
</organism>
<comment type="caution">
    <text evidence="9">The sequence shown here is derived from an EMBL/GenBank/DDBJ whole genome shotgun (WGS) entry which is preliminary data.</text>
</comment>
<evidence type="ECO:0000256" key="2">
    <source>
        <dbReference type="ARBA" id="ARBA00022723"/>
    </source>
</evidence>
<proteinExistence type="predicted"/>
<protein>
    <recommendedName>
        <fullName evidence="8">Xylanolytic transcriptional activator regulatory domain-containing protein</fullName>
    </recommendedName>
</protein>
<keyword evidence="4" id="KW-0863">Zinc-finger</keyword>
<evidence type="ECO:0000256" key="3">
    <source>
        <dbReference type="ARBA" id="ARBA00022737"/>
    </source>
</evidence>
<dbReference type="PANTHER" id="PTHR40626">
    <property type="entry name" value="MIP31509P"/>
    <property type="match status" value="1"/>
</dbReference>
<dbReference type="CDD" id="cd12148">
    <property type="entry name" value="fungal_TF_MHR"/>
    <property type="match status" value="1"/>
</dbReference>
<evidence type="ECO:0000256" key="6">
    <source>
        <dbReference type="ARBA" id="ARBA00023242"/>
    </source>
</evidence>
<dbReference type="InterPro" id="IPR051059">
    <property type="entry name" value="VerF-like"/>
</dbReference>
<comment type="subcellular location">
    <subcellularLocation>
        <location evidence="1">Nucleus</location>
    </subcellularLocation>
</comment>
<keyword evidence="10" id="KW-1185">Reference proteome</keyword>
<feature type="compositionally biased region" description="Basic and acidic residues" evidence="7">
    <location>
        <begin position="324"/>
        <end position="358"/>
    </location>
</feature>
<dbReference type="InterPro" id="IPR007219">
    <property type="entry name" value="XnlR_reg_dom"/>
</dbReference>
<evidence type="ECO:0000313" key="10">
    <source>
        <dbReference type="Proteomes" id="UP001642405"/>
    </source>
</evidence>
<evidence type="ECO:0000313" key="9">
    <source>
        <dbReference type="EMBL" id="CAK7217506.1"/>
    </source>
</evidence>
<evidence type="ECO:0000256" key="5">
    <source>
        <dbReference type="ARBA" id="ARBA00022833"/>
    </source>
</evidence>
<name>A0ABP0BE71_9PEZI</name>
<dbReference type="EMBL" id="CAWUHB010000013">
    <property type="protein sequence ID" value="CAK7217506.1"/>
    <property type="molecule type" value="Genomic_DNA"/>
</dbReference>
<evidence type="ECO:0000256" key="7">
    <source>
        <dbReference type="SAM" id="MobiDB-lite"/>
    </source>
</evidence>
<keyword evidence="5" id="KW-0862">Zinc</keyword>
<evidence type="ECO:0000259" key="8">
    <source>
        <dbReference type="Pfam" id="PF04082"/>
    </source>
</evidence>
<sequence>MDEDPDNGSLHGTEADSAAARSGSRADLAAATTPGMPQSLPEHAAMDSISVETEQTEVGYDLCQVHFLPVTQKNHGELANAPMSPTSLNSVRIPQHDSTVYPESSCMPNNPDQLHDAPLNAAFILRGTIEGSAPGEYDADMLQATQVTQAAETAQPAHLAQAEQRMQVTQPSPLYSDILGSTGATMTTDSTSQQPLLSPRRGMFQNVGGFLAEQAGGYGLAAGNTDQTTFYNALFLEDALLPDLSLNPIDDVFLDFDAVTGQAPLPALSMHHNQVSDNSGSGMGSGSGVYPNSCSTSASAAVAAPAASVIYTDRYLRSTQGATDVHHERAYDEGHNYRDSRRQTDRTHQADGSRHGHGEGGGGQNSLRITASDIKTLGENIAAADIYKMQADFRMPTEAAVLRALNAYVQYFDPHTPIIHWPTFSITKSQPALILAMIAIGARHLSEYRLAVRAYDAASILLSQHEIEASWCHEQQLSLWPIQATLLCAQFGAFSNDKARSRRSQYQMSFSSTMLRHGLDAVSRLKMMPDMDWSTWVYLQTFSRLASWATVLFSIVLAYDPSMSSIVANQVFDLPMPSDGSLWCARSSREWKELLCEDEEEGHRHAGSVCGGTGGAAAGEIGLFTAAKMLLQGETVPVQVTSFGLLVLIGSILSYICSHERLSVGLGEVFQSDFTARMEHSLAIWEQMWRSHPLAEQIPSNMGDPLMADCFSLLGSARFHLYVGKRLLGLKSIANDLQSLFHPEQFLQTQTAPTADVCKAVRYAANSWLVRVKIGLALLERMAALEHGGHTLVTAYEGALILSWWLSLDDHRRQAFDDVTNPREKPLDDIFHEIFELLAEQGLEFDDQPRYLAPIVFYRRLMAQAFWTYGLTMAQNLESFSHRVGHM</sequence>
<feature type="domain" description="Xylanolytic transcriptional activator regulatory" evidence="8">
    <location>
        <begin position="405"/>
        <end position="593"/>
    </location>
</feature>
<dbReference type="Pfam" id="PF04082">
    <property type="entry name" value="Fungal_trans"/>
    <property type="match status" value="1"/>
</dbReference>
<gene>
    <name evidence="9" type="ORF">SCUCBS95973_003178</name>
</gene>
<keyword evidence="3" id="KW-0677">Repeat</keyword>
<accession>A0ABP0BE71</accession>
<keyword evidence="6" id="KW-0539">Nucleus</keyword>
<dbReference type="PANTHER" id="PTHR40626:SF13">
    <property type="entry name" value="RESPIRATION FACTOR 2-RELATED"/>
    <property type="match status" value="1"/>
</dbReference>
<dbReference type="Proteomes" id="UP001642405">
    <property type="component" value="Unassembled WGS sequence"/>
</dbReference>
<keyword evidence="2" id="KW-0479">Metal-binding</keyword>
<evidence type="ECO:0000256" key="1">
    <source>
        <dbReference type="ARBA" id="ARBA00004123"/>
    </source>
</evidence>